<proteinExistence type="predicted"/>
<dbReference type="EMBL" id="JBHTLX010000021">
    <property type="protein sequence ID" value="MFD1249477.1"/>
    <property type="molecule type" value="Genomic_DNA"/>
</dbReference>
<reference evidence="3" key="1">
    <citation type="journal article" date="2019" name="Int. J. Syst. Evol. Microbiol.">
        <title>The Global Catalogue of Microorganisms (GCM) 10K type strain sequencing project: providing services to taxonomists for standard genome sequencing and annotation.</title>
        <authorList>
            <consortium name="The Broad Institute Genomics Platform"/>
            <consortium name="The Broad Institute Genome Sequencing Center for Infectious Disease"/>
            <person name="Wu L."/>
            <person name="Ma J."/>
        </authorList>
    </citation>
    <scope>NUCLEOTIDE SEQUENCE [LARGE SCALE GENOMIC DNA]</scope>
    <source>
        <strain evidence="3">CCUG 52478</strain>
    </source>
</reference>
<keyword evidence="3" id="KW-1185">Reference proteome</keyword>
<protein>
    <submittedName>
        <fullName evidence="2">Uncharacterized protein</fullName>
    </submittedName>
</protein>
<keyword evidence="1" id="KW-0732">Signal</keyword>
<evidence type="ECO:0000313" key="3">
    <source>
        <dbReference type="Proteomes" id="UP001597229"/>
    </source>
</evidence>
<feature type="signal peptide" evidence="1">
    <location>
        <begin position="1"/>
        <end position="30"/>
    </location>
</feature>
<accession>A0ABW3W2K3</accession>
<comment type="caution">
    <text evidence="2">The sequence shown here is derived from an EMBL/GenBank/DDBJ whole genome shotgun (WGS) entry which is preliminary data.</text>
</comment>
<feature type="chain" id="PRO_5046361492" evidence="1">
    <location>
        <begin position="31"/>
        <end position="207"/>
    </location>
</feature>
<evidence type="ECO:0000313" key="2">
    <source>
        <dbReference type="EMBL" id="MFD1249477.1"/>
    </source>
</evidence>
<gene>
    <name evidence="2" type="ORF">ACFQ3F_16880</name>
</gene>
<name>A0ABW3W2K3_9ACTN</name>
<sequence>MSVSARRPLLALLALVAGLLPLTTSTAATAVTAGTAGTATAAHRTRVVVRVADCEGCAVFLQQGLRHHWWSSPTRQVHDGKVVFSVASRHTRGMSIGITGPWEATTPHPSGFQAIVTLRYRGVAAGARVTQAVAQGRRRGNACHPGTTADRIVFHVAARKVRIAGNGGPADTTLAWASPQTRVMAGTSQRVYGGIFGAQDIVPCFPS</sequence>
<organism evidence="2 3">
    <name type="scientific">Nocardioides ginsengisoli</name>
    <dbReference type="NCBI Taxonomy" id="363868"/>
    <lineage>
        <taxon>Bacteria</taxon>
        <taxon>Bacillati</taxon>
        <taxon>Actinomycetota</taxon>
        <taxon>Actinomycetes</taxon>
        <taxon>Propionibacteriales</taxon>
        <taxon>Nocardioidaceae</taxon>
        <taxon>Nocardioides</taxon>
    </lineage>
</organism>
<dbReference type="Proteomes" id="UP001597229">
    <property type="component" value="Unassembled WGS sequence"/>
</dbReference>
<dbReference type="InterPro" id="IPR006311">
    <property type="entry name" value="TAT_signal"/>
</dbReference>
<dbReference type="RefSeq" id="WP_367919821.1">
    <property type="nucleotide sequence ID" value="NZ_BAABAC010000024.1"/>
</dbReference>
<evidence type="ECO:0000256" key="1">
    <source>
        <dbReference type="SAM" id="SignalP"/>
    </source>
</evidence>
<dbReference type="PROSITE" id="PS51318">
    <property type="entry name" value="TAT"/>
    <property type="match status" value="1"/>
</dbReference>